<dbReference type="GO" id="GO:0005524">
    <property type="term" value="F:ATP binding"/>
    <property type="evidence" value="ECO:0007669"/>
    <property type="project" value="InterPro"/>
</dbReference>
<dbReference type="Gramene" id="KGN61090">
    <property type="protein sequence ID" value="KGN61090"/>
    <property type="gene ID" value="Csa_2G047830"/>
</dbReference>
<evidence type="ECO:0000313" key="7">
    <source>
        <dbReference type="EMBL" id="KGN61090.1"/>
    </source>
</evidence>
<feature type="signal peptide" evidence="4">
    <location>
        <begin position="1"/>
        <end position="20"/>
    </location>
</feature>
<accession>A0A0A0LGP5</accession>
<name>A0A0A0LGP5_CUCSA</name>
<sequence>MASLLAFIAFLQTLFPPILSFTTTIFSSFSSYLYFDITDIDGFNTNELYSAVQLYLTSSLSTTTPAATTRLSLTRQLNSSALTFSLQNNASISDQFNGVSLQWLHIVTPRHLHNTWRTIFPEHKRQFTLKFKKQHKSLILNSYFDHITQIANDIRRRNQDRYLFTNPRRASGSFDSRGFTNTPWEAVPFKHPSTFETLAIDPIKKQEIMEDLRDFTRNGKSFYKKTGRAWKRGYLLYGPLGTGKSSLIAAMANFLEFDIYDLELTEVESNSELKTLLMKTTSKSIVVIEDIDCSIDLSNRKNSKNGDSITLSGLLNFMDGLWSCCGSEKIFVFTTNHVEKLDPALVRSGRMDMHILMSFCSFPLLKILFRNYLDWNEEEEGWDGGVLKELEESIERAEMSVADVCEILIKNRREKGKAMRRVLEALNVKKMKMKMKNVEREDCKD</sequence>
<evidence type="ECO:0008006" key="9">
    <source>
        <dbReference type="Google" id="ProtNLM"/>
    </source>
</evidence>
<keyword evidence="3" id="KW-0460">Magnesium</keyword>
<evidence type="ECO:0000256" key="1">
    <source>
        <dbReference type="ARBA" id="ARBA00001946"/>
    </source>
</evidence>
<reference evidence="7 8" key="3">
    <citation type="journal article" date="2010" name="BMC Genomics">
        <title>Transcriptome sequencing and comparative analysis of cucumber flowers with different sex types.</title>
        <authorList>
            <person name="Guo S."/>
            <person name="Zheng Y."/>
            <person name="Joung J.G."/>
            <person name="Liu S."/>
            <person name="Zhang Z."/>
            <person name="Crasta O.R."/>
            <person name="Sobral B.W."/>
            <person name="Xu Y."/>
            <person name="Huang S."/>
            <person name="Fei Z."/>
        </authorList>
    </citation>
    <scope>NUCLEOTIDE SEQUENCE [LARGE SCALE GENOMIC DNA]</scope>
    <source>
        <strain evidence="8">cv. 9930</strain>
    </source>
</reference>
<dbReference type="InterPro" id="IPR003959">
    <property type="entry name" value="ATPase_AAA_core"/>
</dbReference>
<dbReference type="OMA" id="HNTWRTI"/>
<dbReference type="PANTHER" id="PTHR23070">
    <property type="entry name" value="BCS1 AAA-TYPE ATPASE"/>
    <property type="match status" value="1"/>
</dbReference>
<dbReference type="Gene3D" id="3.40.50.300">
    <property type="entry name" value="P-loop containing nucleotide triphosphate hydrolases"/>
    <property type="match status" value="1"/>
</dbReference>
<keyword evidence="4" id="KW-0732">Signal</keyword>
<organism evidence="7 8">
    <name type="scientific">Cucumis sativus</name>
    <name type="common">Cucumber</name>
    <dbReference type="NCBI Taxonomy" id="3659"/>
    <lineage>
        <taxon>Eukaryota</taxon>
        <taxon>Viridiplantae</taxon>
        <taxon>Streptophyta</taxon>
        <taxon>Embryophyta</taxon>
        <taxon>Tracheophyta</taxon>
        <taxon>Spermatophyta</taxon>
        <taxon>Magnoliopsida</taxon>
        <taxon>eudicotyledons</taxon>
        <taxon>Gunneridae</taxon>
        <taxon>Pentapetalae</taxon>
        <taxon>rosids</taxon>
        <taxon>fabids</taxon>
        <taxon>Cucurbitales</taxon>
        <taxon>Cucurbitaceae</taxon>
        <taxon>Benincaseae</taxon>
        <taxon>Cucumis</taxon>
    </lineage>
</organism>
<evidence type="ECO:0000313" key="8">
    <source>
        <dbReference type="Proteomes" id="UP000029981"/>
    </source>
</evidence>
<evidence type="ECO:0000259" key="6">
    <source>
        <dbReference type="Pfam" id="PF14363"/>
    </source>
</evidence>
<evidence type="ECO:0000256" key="4">
    <source>
        <dbReference type="SAM" id="SignalP"/>
    </source>
</evidence>
<evidence type="ECO:0000256" key="2">
    <source>
        <dbReference type="ARBA" id="ARBA00022801"/>
    </source>
</evidence>
<feature type="chain" id="PRO_5001972926" description="AAA+ ATPase domain-containing protein" evidence="4">
    <location>
        <begin position="21"/>
        <end position="445"/>
    </location>
</feature>
<dbReference type="EMBL" id="CM002923">
    <property type="protein sequence ID" value="KGN61090.1"/>
    <property type="molecule type" value="Genomic_DNA"/>
</dbReference>
<evidence type="ECO:0000256" key="3">
    <source>
        <dbReference type="ARBA" id="ARBA00022842"/>
    </source>
</evidence>
<reference evidence="7 8" key="2">
    <citation type="journal article" date="2009" name="PLoS ONE">
        <title>An integrated genetic and cytogenetic map of the cucumber genome.</title>
        <authorList>
            <person name="Ren Y."/>
            <person name="Zhang Z."/>
            <person name="Liu J."/>
            <person name="Staub J.E."/>
            <person name="Han Y."/>
            <person name="Cheng Z."/>
            <person name="Li X."/>
            <person name="Lu J."/>
            <person name="Miao H."/>
            <person name="Kang H."/>
            <person name="Xie B."/>
            <person name="Gu X."/>
            <person name="Wang X."/>
            <person name="Du Y."/>
            <person name="Jin W."/>
            <person name="Huang S."/>
        </authorList>
    </citation>
    <scope>NUCLEOTIDE SEQUENCE [LARGE SCALE GENOMIC DNA]</scope>
    <source>
        <strain evidence="8">cv. 9930</strain>
    </source>
</reference>
<dbReference type="Proteomes" id="UP000029981">
    <property type="component" value="Chromosome 2"/>
</dbReference>
<dbReference type="Pfam" id="PF14363">
    <property type="entry name" value="AAA_assoc"/>
    <property type="match status" value="1"/>
</dbReference>
<keyword evidence="8" id="KW-1185">Reference proteome</keyword>
<dbReference type="InterPro" id="IPR050747">
    <property type="entry name" value="Mitochondrial_chaperone_BCS1"/>
</dbReference>
<comment type="cofactor">
    <cofactor evidence="1">
        <name>Mg(2+)</name>
        <dbReference type="ChEBI" id="CHEBI:18420"/>
    </cofactor>
</comment>
<proteinExistence type="predicted"/>
<dbReference type="SUPFAM" id="SSF52540">
    <property type="entry name" value="P-loop containing nucleoside triphosphate hydrolases"/>
    <property type="match status" value="1"/>
</dbReference>
<feature type="domain" description="ATPase AAA-type core" evidence="5">
    <location>
        <begin position="234"/>
        <end position="357"/>
    </location>
</feature>
<gene>
    <name evidence="7" type="ORF">Csa_2G047830</name>
</gene>
<dbReference type="AlphaFoldDB" id="A0A0A0LGP5"/>
<dbReference type="Pfam" id="PF00004">
    <property type="entry name" value="AAA"/>
    <property type="match status" value="1"/>
</dbReference>
<keyword evidence="2" id="KW-0378">Hydrolase</keyword>
<dbReference type="eggNOG" id="KOG0743">
    <property type="taxonomic scope" value="Eukaryota"/>
</dbReference>
<dbReference type="GO" id="GO:0016887">
    <property type="term" value="F:ATP hydrolysis activity"/>
    <property type="evidence" value="ECO:0007669"/>
    <property type="project" value="InterPro"/>
</dbReference>
<dbReference type="STRING" id="3659.A0A0A0LGP5"/>
<evidence type="ECO:0000259" key="5">
    <source>
        <dbReference type="Pfam" id="PF00004"/>
    </source>
</evidence>
<reference evidence="7 8" key="4">
    <citation type="journal article" date="2011" name="BMC Genomics">
        <title>RNA-Seq improves annotation of protein-coding genes in the cucumber genome.</title>
        <authorList>
            <person name="Li Z."/>
            <person name="Zhang Z."/>
            <person name="Yan P."/>
            <person name="Huang S."/>
            <person name="Fei Z."/>
            <person name="Lin K."/>
        </authorList>
    </citation>
    <scope>NUCLEOTIDE SEQUENCE [LARGE SCALE GENOMIC DNA]</scope>
    <source>
        <strain evidence="8">cv. 9930</strain>
    </source>
</reference>
<dbReference type="InterPro" id="IPR027417">
    <property type="entry name" value="P-loop_NTPase"/>
</dbReference>
<dbReference type="InterPro" id="IPR025753">
    <property type="entry name" value="AAA_N_dom"/>
</dbReference>
<reference evidence="7 8" key="1">
    <citation type="journal article" date="2009" name="Nat. Genet.">
        <title>The genome of the cucumber, Cucumis sativus L.</title>
        <authorList>
            <person name="Huang S."/>
            <person name="Li R."/>
            <person name="Zhang Z."/>
            <person name="Li L."/>
            <person name="Gu X."/>
            <person name="Fan W."/>
            <person name="Lucas W.J."/>
            <person name="Wang X."/>
            <person name="Xie B."/>
            <person name="Ni P."/>
            <person name="Ren Y."/>
            <person name="Zhu H."/>
            <person name="Li J."/>
            <person name="Lin K."/>
            <person name="Jin W."/>
            <person name="Fei Z."/>
            <person name="Li G."/>
            <person name="Staub J."/>
            <person name="Kilian A."/>
            <person name="van der Vossen E.A."/>
            <person name="Wu Y."/>
            <person name="Guo J."/>
            <person name="He J."/>
            <person name="Jia Z."/>
            <person name="Ren Y."/>
            <person name="Tian G."/>
            <person name="Lu Y."/>
            <person name="Ruan J."/>
            <person name="Qian W."/>
            <person name="Wang M."/>
            <person name="Huang Q."/>
            <person name="Li B."/>
            <person name="Xuan Z."/>
            <person name="Cao J."/>
            <person name="Asan"/>
            <person name="Wu Z."/>
            <person name="Zhang J."/>
            <person name="Cai Q."/>
            <person name="Bai Y."/>
            <person name="Zhao B."/>
            <person name="Han Y."/>
            <person name="Li Y."/>
            <person name="Li X."/>
            <person name="Wang S."/>
            <person name="Shi Q."/>
            <person name="Liu S."/>
            <person name="Cho W.K."/>
            <person name="Kim J.Y."/>
            <person name="Xu Y."/>
            <person name="Heller-Uszynska K."/>
            <person name="Miao H."/>
            <person name="Cheng Z."/>
            <person name="Zhang S."/>
            <person name="Wu J."/>
            <person name="Yang Y."/>
            <person name="Kang H."/>
            <person name="Li M."/>
            <person name="Liang H."/>
            <person name="Ren X."/>
            <person name="Shi Z."/>
            <person name="Wen M."/>
            <person name="Jian M."/>
            <person name="Yang H."/>
            <person name="Zhang G."/>
            <person name="Yang Z."/>
            <person name="Chen R."/>
            <person name="Liu S."/>
            <person name="Li J."/>
            <person name="Ma L."/>
            <person name="Liu H."/>
            <person name="Zhou Y."/>
            <person name="Zhao J."/>
            <person name="Fang X."/>
            <person name="Li G."/>
            <person name="Fang L."/>
            <person name="Li Y."/>
            <person name="Liu D."/>
            <person name="Zheng H."/>
            <person name="Zhang Y."/>
            <person name="Qin N."/>
            <person name="Li Z."/>
            <person name="Yang G."/>
            <person name="Yang S."/>
            <person name="Bolund L."/>
            <person name="Kristiansen K."/>
            <person name="Zheng H."/>
            <person name="Li S."/>
            <person name="Zhang X."/>
            <person name="Yang H."/>
            <person name="Wang J."/>
            <person name="Sun R."/>
            <person name="Zhang B."/>
            <person name="Jiang S."/>
            <person name="Wang J."/>
            <person name="Du Y."/>
            <person name="Li S."/>
        </authorList>
    </citation>
    <scope>NUCLEOTIDE SEQUENCE [LARGE SCALE GENOMIC DNA]</scope>
    <source>
        <strain evidence="8">cv. 9930</strain>
    </source>
</reference>
<feature type="domain" description="AAA-type ATPase N-terminal" evidence="6">
    <location>
        <begin position="20"/>
        <end position="106"/>
    </location>
</feature>
<dbReference type="CDD" id="cd19510">
    <property type="entry name" value="RecA-like_BCS1"/>
    <property type="match status" value="1"/>
</dbReference>
<protein>
    <recommendedName>
        <fullName evidence="9">AAA+ ATPase domain-containing protein</fullName>
    </recommendedName>
</protein>